<feature type="transmembrane region" description="Helical" evidence="2">
    <location>
        <begin position="375"/>
        <end position="393"/>
    </location>
</feature>
<comment type="caution">
    <text evidence="5">The sequence shown here is derived from an EMBL/GenBank/DDBJ whole genome shotgun (WGS) entry which is preliminary data.</text>
</comment>
<dbReference type="OrthoDB" id="9789782at2"/>
<dbReference type="Pfam" id="PF05226">
    <property type="entry name" value="CHASE2"/>
    <property type="match status" value="1"/>
</dbReference>
<keyword evidence="1" id="KW-0378">Hydrolase</keyword>
<feature type="transmembrane region" description="Helical" evidence="2">
    <location>
        <begin position="40"/>
        <end position="60"/>
    </location>
</feature>
<keyword evidence="6" id="KW-1185">Reference proteome</keyword>
<dbReference type="PANTHER" id="PTHR43156:SF2">
    <property type="entry name" value="STAGE II SPORULATION PROTEIN E"/>
    <property type="match status" value="1"/>
</dbReference>
<evidence type="ECO:0000256" key="1">
    <source>
        <dbReference type="ARBA" id="ARBA00022801"/>
    </source>
</evidence>
<organism evidence="5 6">
    <name type="scientific">Phenylobacterium kunshanense</name>
    <dbReference type="NCBI Taxonomy" id="1445034"/>
    <lineage>
        <taxon>Bacteria</taxon>
        <taxon>Pseudomonadati</taxon>
        <taxon>Pseudomonadota</taxon>
        <taxon>Alphaproteobacteria</taxon>
        <taxon>Caulobacterales</taxon>
        <taxon>Caulobacteraceae</taxon>
        <taxon>Phenylobacterium</taxon>
    </lineage>
</organism>
<dbReference type="SUPFAM" id="SSF81606">
    <property type="entry name" value="PP2C-like"/>
    <property type="match status" value="1"/>
</dbReference>
<feature type="domain" description="CHASE2" evidence="4">
    <location>
        <begin position="57"/>
        <end position="394"/>
    </location>
</feature>
<dbReference type="EMBL" id="QFYS01000002">
    <property type="protein sequence ID" value="RAK67501.1"/>
    <property type="molecule type" value="Genomic_DNA"/>
</dbReference>
<evidence type="ECO:0000313" key="6">
    <source>
        <dbReference type="Proteomes" id="UP000249524"/>
    </source>
</evidence>
<evidence type="ECO:0000259" key="4">
    <source>
        <dbReference type="SMART" id="SM01080"/>
    </source>
</evidence>
<keyword evidence="2" id="KW-1133">Transmembrane helix</keyword>
<feature type="transmembrane region" description="Helical" evidence="2">
    <location>
        <begin position="400"/>
        <end position="421"/>
    </location>
</feature>
<feature type="transmembrane region" description="Helical" evidence="2">
    <location>
        <begin position="433"/>
        <end position="450"/>
    </location>
</feature>
<protein>
    <recommendedName>
        <fullName evidence="7">CHASE2 domain-containing protein</fullName>
    </recommendedName>
</protein>
<evidence type="ECO:0008006" key="7">
    <source>
        <dbReference type="Google" id="ProtNLM"/>
    </source>
</evidence>
<dbReference type="InterPro" id="IPR001932">
    <property type="entry name" value="PPM-type_phosphatase-like_dom"/>
</dbReference>
<dbReference type="GO" id="GO:0016791">
    <property type="term" value="F:phosphatase activity"/>
    <property type="evidence" value="ECO:0007669"/>
    <property type="project" value="TreeGrafter"/>
</dbReference>
<keyword evidence="2" id="KW-0812">Transmembrane</keyword>
<dbReference type="SMART" id="SM01080">
    <property type="entry name" value="CHASE2"/>
    <property type="match status" value="1"/>
</dbReference>
<name>A0A328BM30_9CAUL</name>
<dbReference type="InterPro" id="IPR052016">
    <property type="entry name" value="Bact_Sigma-Reg"/>
</dbReference>
<evidence type="ECO:0000259" key="3">
    <source>
        <dbReference type="SMART" id="SM00331"/>
    </source>
</evidence>
<gene>
    <name evidence="5" type="ORF">DJ019_06215</name>
</gene>
<dbReference type="SMART" id="SM00331">
    <property type="entry name" value="PP2C_SIG"/>
    <property type="match status" value="1"/>
</dbReference>
<dbReference type="Pfam" id="PF07228">
    <property type="entry name" value="SpoIIE"/>
    <property type="match status" value="1"/>
</dbReference>
<dbReference type="Gene3D" id="3.60.40.10">
    <property type="entry name" value="PPM-type phosphatase domain"/>
    <property type="match status" value="1"/>
</dbReference>
<proteinExistence type="predicted"/>
<evidence type="ECO:0000313" key="5">
    <source>
        <dbReference type="EMBL" id="RAK67501.1"/>
    </source>
</evidence>
<sequence length="741" mass="77925">MTASRSGSEAHGLARLEALAASPDSALGELDPRARLRVRLAGLTAALVTALAVLLAGPWLRQPLYDLYQGLAPAPDVSERVQVVVIDADSIRDIGGWPWTRFYLAALTERIAERGAAAIGFDLLFAEPDRHDPAEFAAVYPELPAEIAQRLQGLPSGDAAFGRAIGRHPVVLARAGVAAESFDRVDGRQQALPPEARFKGPAPLGLKAYPSALSNIPILDGAPLGHGLVNGERDADGLVRRVPLVARAGGQLTPGFAAELVRIAEGVDHIELDGDARQLSAVRIGRHRVPSAPDGQLLLRFADWRTIPTVSAVDVMRQGLPPDLFKDKIVLVGLAAAGTSDITSTPRARAIYGVFVQAQTVDSILRGAGLRRPAWAAPVEWGVALLFVGLSFFGVPRAPIGPVVAFAGIEVAGVFGASLWAFHNNLLVDPFPMLLPGAANSAVMVTLLFVEGRRVQRRLRTALEDERLSAARISGELAAASEIQSGMLLPRTELARISPAVEIDAVLQSAKTVGGDLYDAFAFDDGRICFLVGDVTGKGVPASLFMALSKALSRSLLMRPNTGLAAAVAEINAELSRDNRQAMAVSLLVGVLRPSDGALELCCAGHENPLVIGADGGIRELDLDGGPPLCVDESFPYPAETHRLAAGETLVAFTDGLTEAQTPDGRIFSRQDLRDAMAEAARATTLPAMLDALVARVRAFEAGGEPSDDLTVLAVRLRAVQPGANGSLSGGSLPPGGSRTR</sequence>
<dbReference type="AlphaFoldDB" id="A0A328BM30"/>
<evidence type="ECO:0000256" key="2">
    <source>
        <dbReference type="SAM" id="Phobius"/>
    </source>
</evidence>
<keyword evidence="2" id="KW-0472">Membrane</keyword>
<accession>A0A328BM30</accession>
<dbReference type="RefSeq" id="WP_111275112.1">
    <property type="nucleotide sequence ID" value="NZ_QFYS01000002.1"/>
</dbReference>
<reference evidence="5 6" key="1">
    <citation type="submission" date="2018-05" db="EMBL/GenBank/DDBJ databases">
        <authorList>
            <person name="Lanie J.A."/>
            <person name="Ng W.-L."/>
            <person name="Kazmierczak K.M."/>
            <person name="Andrzejewski T.M."/>
            <person name="Davidsen T.M."/>
            <person name="Wayne K.J."/>
            <person name="Tettelin H."/>
            <person name="Glass J.I."/>
            <person name="Rusch D."/>
            <person name="Podicherti R."/>
            <person name="Tsui H.-C.T."/>
            <person name="Winkler M.E."/>
        </authorList>
    </citation>
    <scope>NUCLEOTIDE SEQUENCE [LARGE SCALE GENOMIC DNA]</scope>
    <source>
        <strain evidence="5 6">BUT-10</strain>
    </source>
</reference>
<dbReference type="Proteomes" id="UP000249524">
    <property type="component" value="Unassembled WGS sequence"/>
</dbReference>
<feature type="domain" description="PPM-type phosphatase" evidence="3">
    <location>
        <begin position="498"/>
        <end position="717"/>
    </location>
</feature>
<dbReference type="InterPro" id="IPR036457">
    <property type="entry name" value="PPM-type-like_dom_sf"/>
</dbReference>
<dbReference type="InterPro" id="IPR007890">
    <property type="entry name" value="CHASE2"/>
</dbReference>
<dbReference type="PANTHER" id="PTHR43156">
    <property type="entry name" value="STAGE II SPORULATION PROTEIN E-RELATED"/>
    <property type="match status" value="1"/>
</dbReference>